<comment type="caution">
    <text evidence="2">The sequence shown here is derived from an EMBL/GenBank/DDBJ whole genome shotgun (WGS) entry which is preliminary data.</text>
</comment>
<proteinExistence type="predicted"/>
<gene>
    <name evidence="2" type="ORF">Ddye_021514</name>
</gene>
<dbReference type="PANTHER" id="PTHR31973">
    <property type="entry name" value="POLYPROTEIN, PUTATIVE-RELATED"/>
    <property type="match status" value="1"/>
</dbReference>
<accession>A0AAD9WWE1</accession>
<name>A0AAD9WWE1_9ROSI</name>
<sequence>MRGDSEMALVPRDLTYNELTKIVEDIVMFDLSSFNIELRTILTTSGRCTIVRINNDRDVSFLMRKESVIPEECVTVVRRDPSIGGDIGGESTASDYSHSNGYLDDDIVALKPKDFMTEMQLHYGLHIQYMKAWGAKGHAESIVFKSTTDSFQRILSYLYVLEWKDPGTVTDFELDDEGRFKIAFFSYGHKENKESWTSFLKHVHKCIDCPTDCMFISDQHKGIKKAMRIFYPNAPHGLCVFHMTMNIKNTFKREYVTSIFKRAYKIYEESEFNEEIS</sequence>
<dbReference type="AlphaFoldDB" id="A0AAD9WWE1"/>
<keyword evidence="3" id="KW-1185">Reference proteome</keyword>
<evidence type="ECO:0000259" key="1">
    <source>
        <dbReference type="Pfam" id="PF10551"/>
    </source>
</evidence>
<protein>
    <recommendedName>
        <fullName evidence="1">MULE transposase domain-containing protein</fullName>
    </recommendedName>
</protein>
<dbReference type="PANTHER" id="PTHR31973:SF195">
    <property type="entry name" value="MUDR FAMILY TRANSPOSASE"/>
    <property type="match status" value="1"/>
</dbReference>
<evidence type="ECO:0000313" key="3">
    <source>
        <dbReference type="Proteomes" id="UP001280121"/>
    </source>
</evidence>
<evidence type="ECO:0000313" key="2">
    <source>
        <dbReference type="EMBL" id="KAK2646319.1"/>
    </source>
</evidence>
<organism evidence="2 3">
    <name type="scientific">Dipteronia dyeriana</name>
    <dbReference type="NCBI Taxonomy" id="168575"/>
    <lineage>
        <taxon>Eukaryota</taxon>
        <taxon>Viridiplantae</taxon>
        <taxon>Streptophyta</taxon>
        <taxon>Embryophyta</taxon>
        <taxon>Tracheophyta</taxon>
        <taxon>Spermatophyta</taxon>
        <taxon>Magnoliopsida</taxon>
        <taxon>eudicotyledons</taxon>
        <taxon>Gunneridae</taxon>
        <taxon>Pentapetalae</taxon>
        <taxon>rosids</taxon>
        <taxon>malvids</taxon>
        <taxon>Sapindales</taxon>
        <taxon>Sapindaceae</taxon>
        <taxon>Hippocastanoideae</taxon>
        <taxon>Acereae</taxon>
        <taxon>Dipteronia</taxon>
    </lineage>
</organism>
<dbReference type="Pfam" id="PF10551">
    <property type="entry name" value="MULE"/>
    <property type="match status" value="1"/>
</dbReference>
<reference evidence="2" key="1">
    <citation type="journal article" date="2023" name="Plant J.">
        <title>Genome sequences and population genomics provide insights into the demographic history, inbreeding, and mutation load of two 'living fossil' tree species of Dipteronia.</title>
        <authorList>
            <person name="Feng Y."/>
            <person name="Comes H.P."/>
            <person name="Chen J."/>
            <person name="Zhu S."/>
            <person name="Lu R."/>
            <person name="Zhang X."/>
            <person name="Li P."/>
            <person name="Qiu J."/>
            <person name="Olsen K.M."/>
            <person name="Qiu Y."/>
        </authorList>
    </citation>
    <scope>NUCLEOTIDE SEQUENCE</scope>
    <source>
        <strain evidence="2">KIB01</strain>
    </source>
</reference>
<dbReference type="Proteomes" id="UP001280121">
    <property type="component" value="Unassembled WGS sequence"/>
</dbReference>
<feature type="domain" description="MULE transposase" evidence="1">
    <location>
        <begin position="177"/>
        <end position="246"/>
    </location>
</feature>
<dbReference type="EMBL" id="JANJYI010000006">
    <property type="protein sequence ID" value="KAK2646319.1"/>
    <property type="molecule type" value="Genomic_DNA"/>
</dbReference>
<dbReference type="InterPro" id="IPR018289">
    <property type="entry name" value="MULE_transposase_dom"/>
</dbReference>